<evidence type="ECO:0000256" key="1">
    <source>
        <dbReference type="SAM" id="Phobius"/>
    </source>
</evidence>
<dbReference type="AlphaFoldDB" id="A0AAD2HXE2"/>
<keyword evidence="1" id="KW-0812">Transmembrane</keyword>
<gene>
    <name evidence="2" type="ORF">MYCIT1_LOCUS36262</name>
</gene>
<proteinExistence type="predicted"/>
<reference evidence="2" key="1">
    <citation type="submission" date="2023-11" db="EMBL/GenBank/DDBJ databases">
        <authorList>
            <person name="De Vega J J."/>
            <person name="De Vega J J."/>
        </authorList>
    </citation>
    <scope>NUCLEOTIDE SEQUENCE</scope>
</reference>
<name>A0AAD2HXE2_9AGAR</name>
<evidence type="ECO:0000313" key="3">
    <source>
        <dbReference type="Proteomes" id="UP001295794"/>
    </source>
</evidence>
<comment type="caution">
    <text evidence="2">The sequence shown here is derived from an EMBL/GenBank/DDBJ whole genome shotgun (WGS) entry which is preliminary data.</text>
</comment>
<dbReference type="EMBL" id="CAVNYO010000469">
    <property type="protein sequence ID" value="CAK5283605.1"/>
    <property type="molecule type" value="Genomic_DNA"/>
</dbReference>
<keyword evidence="1" id="KW-0472">Membrane</keyword>
<keyword evidence="3" id="KW-1185">Reference proteome</keyword>
<evidence type="ECO:0000313" key="2">
    <source>
        <dbReference type="EMBL" id="CAK5283605.1"/>
    </source>
</evidence>
<accession>A0AAD2HXE2</accession>
<sequence length="96" mass="11111">MRQYLATFSENPPPFVMGHQIFRIMTLILLYSKYEMSIVSLISIFVTICTNRVFECQDFAFCHSSCRTVLEFVTTGFASESDLTSERNLCVLNRHL</sequence>
<dbReference type="Proteomes" id="UP001295794">
    <property type="component" value="Unassembled WGS sequence"/>
</dbReference>
<protein>
    <submittedName>
        <fullName evidence="2">Uncharacterized protein</fullName>
    </submittedName>
</protein>
<feature type="transmembrane region" description="Helical" evidence="1">
    <location>
        <begin position="21"/>
        <end position="46"/>
    </location>
</feature>
<keyword evidence="1" id="KW-1133">Transmembrane helix</keyword>
<organism evidence="2 3">
    <name type="scientific">Mycena citricolor</name>
    <dbReference type="NCBI Taxonomy" id="2018698"/>
    <lineage>
        <taxon>Eukaryota</taxon>
        <taxon>Fungi</taxon>
        <taxon>Dikarya</taxon>
        <taxon>Basidiomycota</taxon>
        <taxon>Agaricomycotina</taxon>
        <taxon>Agaricomycetes</taxon>
        <taxon>Agaricomycetidae</taxon>
        <taxon>Agaricales</taxon>
        <taxon>Marasmiineae</taxon>
        <taxon>Mycenaceae</taxon>
        <taxon>Mycena</taxon>
    </lineage>
</organism>